<comment type="caution">
    <text evidence="14">The sequence shown here is derived from an EMBL/GenBank/DDBJ whole genome shotgun (WGS) entry which is preliminary data.</text>
</comment>
<keyword evidence="9 13" id="KW-1133">Transmembrane helix</keyword>
<evidence type="ECO:0000256" key="3">
    <source>
        <dbReference type="ARBA" id="ARBA00021714"/>
    </source>
</evidence>
<dbReference type="Pfam" id="PF00813">
    <property type="entry name" value="FliP"/>
    <property type="match status" value="1"/>
</dbReference>
<dbReference type="PANTHER" id="PTHR30587:SF0">
    <property type="entry name" value="FLAGELLAR BIOSYNTHETIC PROTEIN FLIP"/>
    <property type="match status" value="1"/>
</dbReference>
<proteinExistence type="predicted"/>
<evidence type="ECO:0000256" key="10">
    <source>
        <dbReference type="ARBA" id="ARBA00023136"/>
    </source>
</evidence>
<dbReference type="GO" id="GO:0005886">
    <property type="term" value="C:plasma membrane"/>
    <property type="evidence" value="ECO:0007669"/>
    <property type="project" value="UniProtKB-SubCell"/>
</dbReference>
<evidence type="ECO:0000256" key="13">
    <source>
        <dbReference type="SAM" id="Phobius"/>
    </source>
</evidence>
<dbReference type="PRINTS" id="PR01302">
    <property type="entry name" value="TYPE3IMPPROT"/>
</dbReference>
<dbReference type="NCBIfam" id="NF009438">
    <property type="entry name" value="PRK12797.1"/>
    <property type="match status" value="1"/>
</dbReference>
<dbReference type="PROSITE" id="PS01061">
    <property type="entry name" value="FLIP_2"/>
    <property type="match status" value="1"/>
</dbReference>
<keyword evidence="14" id="KW-0282">Flagellum</keyword>
<evidence type="ECO:0000256" key="6">
    <source>
        <dbReference type="ARBA" id="ARBA00022692"/>
    </source>
</evidence>
<dbReference type="InterPro" id="IPR005838">
    <property type="entry name" value="T3SS_IM_P"/>
</dbReference>
<evidence type="ECO:0000256" key="11">
    <source>
        <dbReference type="ARBA" id="ARBA00023143"/>
    </source>
</evidence>
<evidence type="ECO:0000256" key="2">
    <source>
        <dbReference type="ARBA" id="ARBA00004651"/>
    </source>
</evidence>
<evidence type="ECO:0000256" key="4">
    <source>
        <dbReference type="ARBA" id="ARBA00022448"/>
    </source>
</evidence>
<keyword evidence="5" id="KW-1003">Cell membrane</keyword>
<keyword evidence="14" id="KW-0969">Cilium</keyword>
<evidence type="ECO:0000256" key="5">
    <source>
        <dbReference type="ARBA" id="ARBA00022475"/>
    </source>
</evidence>
<dbReference type="PANTHER" id="PTHR30587">
    <property type="entry name" value="FLAGELLAR BIOSYNTHETIC PROTEIN FLIP"/>
    <property type="match status" value="1"/>
</dbReference>
<dbReference type="GO" id="GO:0044781">
    <property type="term" value="P:bacterial-type flagellum organization"/>
    <property type="evidence" value="ECO:0007669"/>
    <property type="project" value="UniProtKB-KW"/>
</dbReference>
<name>A0A0W8E4P6_9ZZZZ</name>
<keyword evidence="14" id="KW-0966">Cell projection</keyword>
<dbReference type="NCBIfam" id="TIGR01103">
    <property type="entry name" value="fliP"/>
    <property type="match status" value="1"/>
</dbReference>
<organism evidence="14">
    <name type="scientific">hydrocarbon metagenome</name>
    <dbReference type="NCBI Taxonomy" id="938273"/>
    <lineage>
        <taxon>unclassified sequences</taxon>
        <taxon>metagenomes</taxon>
        <taxon>ecological metagenomes</taxon>
    </lineage>
</organism>
<feature type="transmembrane region" description="Helical" evidence="13">
    <location>
        <begin position="56"/>
        <end position="83"/>
    </location>
</feature>
<accession>A0A0W8E4P6</accession>
<comment type="subcellular location">
    <subcellularLocation>
        <location evidence="1">Bacterial flagellum basal body</location>
    </subcellularLocation>
    <subcellularLocation>
        <location evidence="2">Cell membrane</location>
        <topology evidence="2">Multi-pass membrane protein</topology>
    </subcellularLocation>
</comment>
<feature type="transmembrane region" description="Helical" evidence="13">
    <location>
        <begin position="235"/>
        <end position="256"/>
    </location>
</feature>
<evidence type="ECO:0000256" key="7">
    <source>
        <dbReference type="ARBA" id="ARBA00022795"/>
    </source>
</evidence>
<sequence>MAENMFKKGMKATLFIVLVIVFVAVLPASVGAEPIQIPDINFQMQGTTDDPQGLSTALQLVVLLTVLSLAPAILIMLTSFTRIIVVLSFVRSSLATQQMPPNQVLIGLALFLSFFVMAPTLQQVNSQAIQPYLSGAIDQEIAMDKGMAPLRDFMFQQTREKDLALFVRMADMDRPNNFADIPNYVLIPSFIISELKTAFQIGFVIFVPFIVIDMVVASALMSMGMMMLPPMMISLPFKILLFVLVDGWGLVIQSLIMSFR</sequence>
<reference evidence="14" key="1">
    <citation type="journal article" date="2015" name="Proc. Natl. Acad. Sci. U.S.A.">
        <title>Networks of energetic and metabolic interactions define dynamics in microbial communities.</title>
        <authorList>
            <person name="Embree M."/>
            <person name="Liu J.K."/>
            <person name="Al-Bassam M.M."/>
            <person name="Zengler K."/>
        </authorList>
    </citation>
    <scope>NUCLEOTIDE SEQUENCE</scope>
</reference>
<keyword evidence="6 13" id="KW-0812">Transmembrane</keyword>
<dbReference type="PRINTS" id="PR00951">
    <property type="entry name" value="FLGBIOSNFLIP"/>
</dbReference>
<keyword evidence="7" id="KW-1005">Bacterial flagellum biogenesis</keyword>
<keyword evidence="10 13" id="KW-0472">Membrane</keyword>
<keyword evidence="4" id="KW-0813">Transport</keyword>
<gene>
    <name evidence="14" type="ORF">ASZ90_019037</name>
</gene>
<evidence type="ECO:0000256" key="1">
    <source>
        <dbReference type="ARBA" id="ARBA00004117"/>
    </source>
</evidence>
<protein>
    <recommendedName>
        <fullName evidence="3">Flagellar biosynthetic protein FliP</fullName>
    </recommendedName>
</protein>
<evidence type="ECO:0000256" key="8">
    <source>
        <dbReference type="ARBA" id="ARBA00022927"/>
    </source>
</evidence>
<keyword evidence="11" id="KW-0975">Bacterial flagellum</keyword>
<dbReference type="InterPro" id="IPR005837">
    <property type="entry name" value="FliP"/>
</dbReference>
<evidence type="ECO:0000313" key="14">
    <source>
        <dbReference type="EMBL" id="KUG03604.1"/>
    </source>
</evidence>
<keyword evidence="12" id="KW-1006">Bacterial flagellum protein export</keyword>
<evidence type="ECO:0000256" key="12">
    <source>
        <dbReference type="ARBA" id="ARBA00023225"/>
    </source>
</evidence>
<feature type="transmembrane region" description="Helical" evidence="13">
    <location>
        <begin position="198"/>
        <end position="223"/>
    </location>
</feature>
<dbReference type="EMBL" id="LNQE01001877">
    <property type="protein sequence ID" value="KUG03604.1"/>
    <property type="molecule type" value="Genomic_DNA"/>
</dbReference>
<dbReference type="AlphaFoldDB" id="A0A0W8E4P6"/>
<dbReference type="PROSITE" id="PS01060">
    <property type="entry name" value="FLIP_1"/>
    <property type="match status" value="1"/>
</dbReference>
<evidence type="ECO:0000256" key="9">
    <source>
        <dbReference type="ARBA" id="ARBA00022989"/>
    </source>
</evidence>
<dbReference type="GO" id="GO:0009306">
    <property type="term" value="P:protein secretion"/>
    <property type="evidence" value="ECO:0007669"/>
    <property type="project" value="InterPro"/>
</dbReference>
<dbReference type="GO" id="GO:0009425">
    <property type="term" value="C:bacterial-type flagellum basal body"/>
    <property type="evidence" value="ECO:0007669"/>
    <property type="project" value="UniProtKB-SubCell"/>
</dbReference>
<keyword evidence="8" id="KW-0653">Protein transport</keyword>